<organism evidence="1 2">
    <name type="scientific">Luteimonas chenhongjianii</name>
    <dbReference type="NCBI Taxonomy" id="2006110"/>
    <lineage>
        <taxon>Bacteria</taxon>
        <taxon>Pseudomonadati</taxon>
        <taxon>Pseudomonadota</taxon>
        <taxon>Gammaproteobacteria</taxon>
        <taxon>Lysobacterales</taxon>
        <taxon>Lysobacteraceae</taxon>
        <taxon>Luteimonas</taxon>
    </lineage>
</organism>
<dbReference type="KEGG" id="lum:CNR27_09085"/>
<evidence type="ECO:0000313" key="2">
    <source>
        <dbReference type="Proteomes" id="UP000218968"/>
    </source>
</evidence>
<evidence type="ECO:0000313" key="1">
    <source>
        <dbReference type="EMBL" id="ATD67570.1"/>
    </source>
</evidence>
<gene>
    <name evidence="1" type="ORF">CNR27_09085</name>
</gene>
<reference evidence="2" key="1">
    <citation type="submission" date="2017-09" db="EMBL/GenBank/DDBJ databases">
        <title>Luteimonas liuhanmingii sp.nov., isolated from the intestinal contents of Tibetan Plateau Pika in Yushu, Qinghai Province, China.</title>
        <authorList>
            <person name="Gui Z."/>
        </authorList>
    </citation>
    <scope>NUCLEOTIDE SEQUENCE [LARGE SCALE GENOMIC DNA]</scope>
    <source>
        <strain evidence="2">100111</strain>
    </source>
</reference>
<dbReference type="OrthoDB" id="5985360at2"/>
<accession>A0A290XEL6</accession>
<dbReference type="RefSeq" id="WP_096298118.1">
    <property type="nucleotide sequence ID" value="NZ_CP023406.1"/>
</dbReference>
<protein>
    <submittedName>
        <fullName evidence="1">Uncharacterized protein</fullName>
    </submittedName>
</protein>
<sequence length="109" mass="11844">MGLLAAGGVAHAQTGEQGLIWRAGDPFVFCRYGLDQTPKAWFPVPDYATSIPAITPGYCPAPTTFCYYQTGWSLEEIAAYLTYLRICPQAERSGRWEGTGDGTQAPIAH</sequence>
<name>A0A290XEL6_9GAMM</name>
<proteinExistence type="predicted"/>
<keyword evidence="2" id="KW-1185">Reference proteome</keyword>
<dbReference type="AlphaFoldDB" id="A0A290XEL6"/>
<dbReference type="EMBL" id="CP023406">
    <property type="protein sequence ID" value="ATD67570.1"/>
    <property type="molecule type" value="Genomic_DNA"/>
</dbReference>
<dbReference type="Proteomes" id="UP000218968">
    <property type="component" value="Chromosome"/>
</dbReference>